<comment type="caution">
    <text evidence="10">The sequence shown here is derived from an EMBL/GenBank/DDBJ whole genome shotgun (WGS) entry which is preliminary data.</text>
</comment>
<dbReference type="InterPro" id="IPR006091">
    <property type="entry name" value="Acyl-CoA_Oxase/DH_mid-dom"/>
</dbReference>
<evidence type="ECO:0000256" key="5">
    <source>
        <dbReference type="ARBA" id="ARBA00023002"/>
    </source>
</evidence>
<evidence type="ECO:0000256" key="4">
    <source>
        <dbReference type="ARBA" id="ARBA00022827"/>
    </source>
</evidence>
<organism evidence="10 11">
    <name type="scientific">Sphingobium wenxiniae (strain DSM 21828 / CGMCC 1.7748 / JZ-1)</name>
    <dbReference type="NCBI Taxonomy" id="595605"/>
    <lineage>
        <taxon>Bacteria</taxon>
        <taxon>Pseudomonadati</taxon>
        <taxon>Pseudomonadota</taxon>
        <taxon>Alphaproteobacteria</taxon>
        <taxon>Sphingomonadales</taxon>
        <taxon>Sphingomonadaceae</taxon>
        <taxon>Sphingobium</taxon>
    </lineage>
</organism>
<sequence>MDFNYDDNQRMLFDMVDRFLTDKHDLVKREALLKDPAAEAALWREMAELGLMGAAFPEEVGGFAGSSADSFVVMERFGRHLVTQPYLYTAVIGGRLLIEGLSGDARQDAIGPVIAGERQLALAAGSTHMLRSAEDTSFTAAADGAGWTISGRMPVVLNGDRADRLIVAARTSGSTGEREGVTLFLVDADAQGVSRRSFRMIDAFGAAEVVLENVAVGGENVLGPVDGGVALVELALDHGVAAVCAEAIGAMEYLIPATAEYTRTRIQYGAPLAKFQVLQHRMADMYIQTQTAKSMALVAAMSLDGDAVERQRMISAAKVQVARSGKYVGYQAVQLHGGMGVSEELDIGHHYIRLNVINQLFGDSSFHLARFGALARPVAA</sequence>
<keyword evidence="11" id="KW-1185">Reference proteome</keyword>
<dbReference type="RefSeq" id="WP_021246042.1">
    <property type="nucleotide sequence ID" value="NZ_JACIIY010000009.1"/>
</dbReference>
<evidence type="ECO:0000259" key="9">
    <source>
        <dbReference type="Pfam" id="PF02771"/>
    </source>
</evidence>
<dbReference type="EMBL" id="VLKK01000002">
    <property type="protein sequence ID" value="TWH96626.1"/>
    <property type="molecule type" value="Genomic_DNA"/>
</dbReference>
<evidence type="ECO:0000256" key="6">
    <source>
        <dbReference type="RuleBase" id="RU362125"/>
    </source>
</evidence>
<feature type="domain" description="Acyl-CoA dehydrogenase/oxidase N-terminal" evidence="9">
    <location>
        <begin position="7"/>
        <end position="116"/>
    </location>
</feature>
<dbReference type="PANTHER" id="PTHR43884:SF20">
    <property type="entry name" value="ACYL-COA DEHYDROGENASE FADE28"/>
    <property type="match status" value="1"/>
</dbReference>
<dbReference type="Gene3D" id="1.20.140.10">
    <property type="entry name" value="Butyryl-CoA Dehydrogenase, subunit A, domain 3"/>
    <property type="match status" value="1"/>
</dbReference>
<dbReference type="Proteomes" id="UP000316624">
    <property type="component" value="Unassembled WGS sequence"/>
</dbReference>
<dbReference type="CDD" id="cd00567">
    <property type="entry name" value="ACAD"/>
    <property type="match status" value="1"/>
</dbReference>
<feature type="domain" description="Acyl-CoA oxidase/dehydrogenase middle" evidence="8">
    <location>
        <begin position="137"/>
        <end position="214"/>
    </location>
</feature>
<name>A0A562KMM5_SPHWJ</name>
<dbReference type="GO" id="GO:0003995">
    <property type="term" value="F:acyl-CoA dehydrogenase activity"/>
    <property type="evidence" value="ECO:0007669"/>
    <property type="project" value="TreeGrafter"/>
</dbReference>
<dbReference type="InterPro" id="IPR013786">
    <property type="entry name" value="AcylCoA_DH/ox_N"/>
</dbReference>
<dbReference type="Pfam" id="PF02771">
    <property type="entry name" value="Acyl-CoA_dh_N"/>
    <property type="match status" value="1"/>
</dbReference>
<dbReference type="AlphaFoldDB" id="A0A562KMM5"/>
<dbReference type="Pfam" id="PF02770">
    <property type="entry name" value="Acyl-CoA_dh_M"/>
    <property type="match status" value="1"/>
</dbReference>
<keyword evidence="3 6" id="KW-0285">Flavoprotein</keyword>
<evidence type="ECO:0000313" key="10">
    <source>
        <dbReference type="EMBL" id="TWH96626.1"/>
    </source>
</evidence>
<evidence type="ECO:0000256" key="3">
    <source>
        <dbReference type="ARBA" id="ARBA00022630"/>
    </source>
</evidence>
<dbReference type="InterPro" id="IPR046373">
    <property type="entry name" value="Acyl-CoA_Oxase/DH_mid-dom_sf"/>
</dbReference>
<dbReference type="PANTHER" id="PTHR43884">
    <property type="entry name" value="ACYL-COA DEHYDROGENASE"/>
    <property type="match status" value="1"/>
</dbReference>
<evidence type="ECO:0000313" key="11">
    <source>
        <dbReference type="Proteomes" id="UP000316624"/>
    </source>
</evidence>
<dbReference type="Gene3D" id="1.10.540.10">
    <property type="entry name" value="Acyl-CoA dehydrogenase/oxidase, N-terminal domain"/>
    <property type="match status" value="1"/>
</dbReference>
<comment type="cofactor">
    <cofactor evidence="1 6">
        <name>FAD</name>
        <dbReference type="ChEBI" id="CHEBI:57692"/>
    </cofactor>
</comment>
<keyword evidence="4 6" id="KW-0274">FAD</keyword>
<dbReference type="SUPFAM" id="SSF56645">
    <property type="entry name" value="Acyl-CoA dehydrogenase NM domain-like"/>
    <property type="match status" value="1"/>
</dbReference>
<keyword evidence="5 6" id="KW-0560">Oxidoreductase</keyword>
<dbReference type="Gene3D" id="2.40.110.10">
    <property type="entry name" value="Butyryl-CoA Dehydrogenase, subunit A, domain 2"/>
    <property type="match status" value="1"/>
</dbReference>
<evidence type="ECO:0000256" key="1">
    <source>
        <dbReference type="ARBA" id="ARBA00001974"/>
    </source>
</evidence>
<gene>
    <name evidence="10" type="ORF">IQ35_00557</name>
</gene>
<evidence type="ECO:0000259" key="7">
    <source>
        <dbReference type="Pfam" id="PF00441"/>
    </source>
</evidence>
<dbReference type="InterPro" id="IPR036250">
    <property type="entry name" value="AcylCo_DH-like_C"/>
</dbReference>
<evidence type="ECO:0000259" key="8">
    <source>
        <dbReference type="Pfam" id="PF02770"/>
    </source>
</evidence>
<accession>A0A562KMM5</accession>
<dbReference type="InterPro" id="IPR009100">
    <property type="entry name" value="AcylCoA_DH/oxidase_NM_dom_sf"/>
</dbReference>
<feature type="domain" description="Acyl-CoA dehydrogenase/oxidase C-terminal" evidence="7">
    <location>
        <begin position="227"/>
        <end position="367"/>
    </location>
</feature>
<evidence type="ECO:0000256" key="2">
    <source>
        <dbReference type="ARBA" id="ARBA00009347"/>
    </source>
</evidence>
<comment type="similarity">
    <text evidence="2 6">Belongs to the acyl-CoA dehydrogenase family.</text>
</comment>
<dbReference type="GO" id="GO:0050660">
    <property type="term" value="F:flavin adenine dinucleotide binding"/>
    <property type="evidence" value="ECO:0007669"/>
    <property type="project" value="InterPro"/>
</dbReference>
<dbReference type="InterPro" id="IPR009075">
    <property type="entry name" value="AcylCo_DH/oxidase_C"/>
</dbReference>
<dbReference type="SUPFAM" id="SSF47203">
    <property type="entry name" value="Acyl-CoA dehydrogenase C-terminal domain-like"/>
    <property type="match status" value="1"/>
</dbReference>
<proteinExistence type="inferred from homology"/>
<dbReference type="Pfam" id="PF00441">
    <property type="entry name" value="Acyl-CoA_dh_1"/>
    <property type="match status" value="1"/>
</dbReference>
<protein>
    <submittedName>
        <fullName evidence="10">Alkylation response protein AidB-like acyl-CoA dehydrogenase</fullName>
    </submittedName>
</protein>
<reference evidence="10 11" key="1">
    <citation type="journal article" date="2015" name="Stand. Genomic Sci.">
        <title>Genomic Encyclopedia of Bacterial and Archaeal Type Strains, Phase III: the genomes of soil and plant-associated and newly described type strains.</title>
        <authorList>
            <person name="Whitman W.B."/>
            <person name="Woyke T."/>
            <person name="Klenk H.P."/>
            <person name="Zhou Y."/>
            <person name="Lilburn T.G."/>
            <person name="Beck B.J."/>
            <person name="De Vos P."/>
            <person name="Vandamme P."/>
            <person name="Eisen J.A."/>
            <person name="Garrity G."/>
            <person name="Hugenholtz P."/>
            <person name="Kyrpides N.C."/>
        </authorList>
    </citation>
    <scope>NUCLEOTIDE SEQUENCE [LARGE SCALE GENOMIC DNA]</scope>
    <source>
        <strain evidence="10 11">CGMCC 1.7748</strain>
    </source>
</reference>
<dbReference type="InterPro" id="IPR037069">
    <property type="entry name" value="AcylCoA_DH/ox_N_sf"/>
</dbReference>